<dbReference type="Proteomes" id="UP000019450">
    <property type="component" value="Chromosome"/>
</dbReference>
<dbReference type="InterPro" id="IPR002571">
    <property type="entry name" value="HrcA"/>
</dbReference>
<sequence length="342" mass="40075">MNIIEDRKFKILLLIVDEYINTGNAISSDLLVNKYPNLNISSATIRNEMVKLENENYIEKAYKSSGRIPTNKGYKFYIENFAIDDYSLTNIRSKIDKIFSKRSENIEEMIEKALKIINKATNTFLISKDEDKDYLVEDLKLYKINEKRAMIVAVSSSGRLYNEELNIENFKFKDIENSFKIISQRLIGTKIKEVKEKSSLISELVIKKLQFVEKKFKLFIEKLIISLFPTEEKYYGINSLVNIPTLREKEQFEKVFEMVEDKTIWDLLDSHSGTLIKNQEKNLTISFDFNQLKDISIINKILKLNNNSWKKITIIGPKNQDYKKIITMINLLDENIDENIND</sequence>
<proteinExistence type="inferred from homology"/>
<dbReference type="GO" id="GO:0003677">
    <property type="term" value="F:DNA binding"/>
    <property type="evidence" value="ECO:0007669"/>
    <property type="project" value="InterPro"/>
</dbReference>
<dbReference type="HOGENOM" id="CLU_050019_1_0_14"/>
<reference evidence="7 8" key="1">
    <citation type="journal article" date="2014" name="Genome Biol. Evol.">
        <title>Phylogenomics of "Candidatus Hepatoplasma crinochetorum," a Lineage of Mollicutes Associated with Noninsect Arthropods.</title>
        <authorList>
            <person name="Leclercq S."/>
            <person name="Dittmer J."/>
            <person name="Bouchon D."/>
            <person name="Cordaux R."/>
        </authorList>
    </citation>
    <scope>NUCLEOTIDE SEQUENCE [LARGE SCALE GENOMIC DNA]</scope>
    <source>
        <strain evidence="7 8">Av</strain>
    </source>
</reference>
<dbReference type="InterPro" id="IPR036388">
    <property type="entry name" value="WH-like_DNA-bd_sf"/>
</dbReference>
<evidence type="ECO:0000256" key="5">
    <source>
        <dbReference type="HAMAP-Rule" id="MF_00081"/>
    </source>
</evidence>
<evidence type="ECO:0000313" key="7">
    <source>
        <dbReference type="EMBL" id="AHK22460.1"/>
    </source>
</evidence>
<evidence type="ECO:0000313" key="8">
    <source>
        <dbReference type="Proteomes" id="UP000019450"/>
    </source>
</evidence>
<evidence type="ECO:0000259" key="6">
    <source>
        <dbReference type="Pfam" id="PF01628"/>
    </source>
</evidence>
<protein>
    <recommendedName>
        <fullName evidence="5">Heat-inducible transcription repressor HrcA</fullName>
    </recommendedName>
</protein>
<dbReference type="EMBL" id="CP006932">
    <property type="protein sequence ID" value="AHK22460.1"/>
    <property type="molecule type" value="Genomic_DNA"/>
</dbReference>
<dbReference type="InterPro" id="IPR029016">
    <property type="entry name" value="GAF-like_dom_sf"/>
</dbReference>
<comment type="similarity">
    <text evidence="5">Belongs to the HrcA family.</text>
</comment>
<evidence type="ECO:0000256" key="2">
    <source>
        <dbReference type="ARBA" id="ARBA00023015"/>
    </source>
</evidence>
<keyword evidence="3 5" id="KW-0346">Stress response</keyword>
<dbReference type="Gene3D" id="3.30.390.60">
    <property type="entry name" value="Heat-inducible transcription repressor hrca homolog, domain 3"/>
    <property type="match status" value="1"/>
</dbReference>
<feature type="domain" description="Heat-inducible transcription repressor HrcA C-terminal" evidence="6">
    <location>
        <begin position="107"/>
        <end position="326"/>
    </location>
</feature>
<evidence type="ECO:0000256" key="3">
    <source>
        <dbReference type="ARBA" id="ARBA00023016"/>
    </source>
</evidence>
<keyword evidence="8" id="KW-1185">Reference proteome</keyword>
<dbReference type="AlphaFoldDB" id="W8GST0"/>
<dbReference type="InterPro" id="IPR023120">
    <property type="entry name" value="WHTH_transcript_rep_HrcA_IDD"/>
</dbReference>
<dbReference type="GO" id="GO:0045892">
    <property type="term" value="P:negative regulation of DNA-templated transcription"/>
    <property type="evidence" value="ECO:0007669"/>
    <property type="project" value="UniProtKB-UniRule"/>
</dbReference>
<dbReference type="OrthoDB" id="9783139at2"/>
<dbReference type="PANTHER" id="PTHR34824">
    <property type="entry name" value="HEAT-INDUCIBLE TRANSCRIPTION REPRESSOR HRCA"/>
    <property type="match status" value="1"/>
</dbReference>
<keyword evidence="2 5" id="KW-0805">Transcription regulation</keyword>
<keyword evidence="4 5" id="KW-0804">Transcription</keyword>
<dbReference type="Gene3D" id="1.10.10.10">
    <property type="entry name" value="Winged helix-like DNA-binding domain superfamily/Winged helix DNA-binding domain"/>
    <property type="match status" value="1"/>
</dbReference>
<dbReference type="InterPro" id="IPR021153">
    <property type="entry name" value="HrcA_C"/>
</dbReference>
<comment type="function">
    <text evidence="5">Negative regulator of class I heat shock genes (grpE-dnaK-dnaJ and groELS operons). Prevents heat-shock induction of these operons.</text>
</comment>
<dbReference type="Gene3D" id="3.30.450.40">
    <property type="match status" value="1"/>
</dbReference>
<organism evidence="7 8">
    <name type="scientific">Candidatus Hepatoplasma crinochetorum Av</name>
    <dbReference type="NCBI Taxonomy" id="1427984"/>
    <lineage>
        <taxon>Bacteria</taxon>
        <taxon>Bacillati</taxon>
        <taxon>Mycoplasmatota</taxon>
        <taxon>Mollicutes</taxon>
        <taxon>Candidatus Hepatoplasmataceae</taxon>
        <taxon>Candidatus Hepatoplasma</taxon>
    </lineage>
</organism>
<name>W8GST0_9MOLU</name>
<accession>W8GST0</accession>
<dbReference type="SUPFAM" id="SSF55781">
    <property type="entry name" value="GAF domain-like"/>
    <property type="match status" value="1"/>
</dbReference>
<dbReference type="HAMAP" id="MF_00081">
    <property type="entry name" value="HrcA"/>
    <property type="match status" value="1"/>
</dbReference>
<dbReference type="KEGG" id="hcr:X271_00354"/>
<dbReference type="SUPFAM" id="SSF46785">
    <property type="entry name" value="Winged helix' DNA-binding domain"/>
    <property type="match status" value="1"/>
</dbReference>
<keyword evidence="1 5" id="KW-0678">Repressor</keyword>
<dbReference type="STRING" id="1427984.X271_00354"/>
<gene>
    <name evidence="5 7" type="primary">hrcA</name>
    <name evidence="7" type="ORF">X271_00354</name>
</gene>
<evidence type="ECO:0000256" key="4">
    <source>
        <dbReference type="ARBA" id="ARBA00023163"/>
    </source>
</evidence>
<dbReference type="InterPro" id="IPR036390">
    <property type="entry name" value="WH_DNA-bd_sf"/>
</dbReference>
<dbReference type="RefSeq" id="WP_025208753.1">
    <property type="nucleotide sequence ID" value="NZ_CP006932.1"/>
</dbReference>
<dbReference type="eggNOG" id="COG1420">
    <property type="taxonomic scope" value="Bacteria"/>
</dbReference>
<evidence type="ECO:0000256" key="1">
    <source>
        <dbReference type="ARBA" id="ARBA00022491"/>
    </source>
</evidence>
<dbReference type="PIRSF" id="PIRSF005485">
    <property type="entry name" value="HrcA"/>
    <property type="match status" value="1"/>
</dbReference>
<dbReference type="Pfam" id="PF01628">
    <property type="entry name" value="HrcA"/>
    <property type="match status" value="1"/>
</dbReference>
<dbReference type="PANTHER" id="PTHR34824:SF1">
    <property type="entry name" value="HEAT-INDUCIBLE TRANSCRIPTION REPRESSOR HRCA"/>
    <property type="match status" value="1"/>
</dbReference>